<feature type="domain" description="HTH tetR-type" evidence="5">
    <location>
        <begin position="6"/>
        <end position="66"/>
    </location>
</feature>
<organism evidence="6 7">
    <name type="scientific">Gottfriedia solisilvae</name>
    <dbReference type="NCBI Taxonomy" id="1516104"/>
    <lineage>
        <taxon>Bacteria</taxon>
        <taxon>Bacillati</taxon>
        <taxon>Bacillota</taxon>
        <taxon>Bacilli</taxon>
        <taxon>Bacillales</taxon>
        <taxon>Bacillaceae</taxon>
        <taxon>Gottfriedia</taxon>
    </lineage>
</organism>
<dbReference type="InterPro" id="IPR001647">
    <property type="entry name" value="HTH_TetR"/>
</dbReference>
<dbReference type="EMBL" id="BMHB01000001">
    <property type="protein sequence ID" value="GGI12681.1"/>
    <property type="molecule type" value="Genomic_DNA"/>
</dbReference>
<dbReference type="InterPro" id="IPR011075">
    <property type="entry name" value="TetR_C"/>
</dbReference>
<proteinExistence type="predicted"/>
<dbReference type="OrthoDB" id="9795242at2"/>
<gene>
    <name evidence="6" type="ORF">GCM10007380_14130</name>
</gene>
<dbReference type="InterPro" id="IPR009057">
    <property type="entry name" value="Homeodomain-like_sf"/>
</dbReference>
<dbReference type="GO" id="GO:0003677">
    <property type="term" value="F:DNA binding"/>
    <property type="evidence" value="ECO:0007669"/>
    <property type="project" value="UniProtKB-UniRule"/>
</dbReference>
<dbReference type="Pfam" id="PF16925">
    <property type="entry name" value="TetR_C_13"/>
    <property type="match status" value="1"/>
</dbReference>
<evidence type="ECO:0000256" key="1">
    <source>
        <dbReference type="ARBA" id="ARBA00023015"/>
    </source>
</evidence>
<sequence length="191" mass="22060">MARKKEFDVNDALHKAMLLFWEQGYEKTSMKELVSQMGVHKGSMYDTFGDKHTLYVNSLEHYFEMGQQIIEKGITETNSAKEAIRFIFNWAIEQEEDFPLGCLIVNTAVELAKDDAESRQWVQRSWDFAEQLICELILDGQQSGEFSKLLDAKDMSMILYNSIIGLQVKAKTTSDREKLNKIIELNLSFLD</sequence>
<dbReference type="PANTHER" id="PTHR47506">
    <property type="entry name" value="TRANSCRIPTIONAL REGULATORY PROTEIN"/>
    <property type="match status" value="1"/>
</dbReference>
<dbReference type="RefSeq" id="WP_087997785.1">
    <property type="nucleotide sequence ID" value="NZ_BMHB01000001.1"/>
</dbReference>
<dbReference type="PANTHER" id="PTHR47506:SF10">
    <property type="entry name" value="TRANSCRIPTIONAL REGULATORY PROTEIN"/>
    <property type="match status" value="1"/>
</dbReference>
<keyword evidence="1" id="KW-0805">Transcription regulation</keyword>
<dbReference type="Gene3D" id="1.10.357.10">
    <property type="entry name" value="Tetracycline Repressor, domain 2"/>
    <property type="match status" value="1"/>
</dbReference>
<dbReference type="InterPro" id="IPR036271">
    <property type="entry name" value="Tet_transcr_reg_TetR-rel_C_sf"/>
</dbReference>
<evidence type="ECO:0000256" key="2">
    <source>
        <dbReference type="ARBA" id="ARBA00023125"/>
    </source>
</evidence>
<name>A0A8J3F0V7_9BACI</name>
<keyword evidence="3" id="KW-0804">Transcription</keyword>
<comment type="caution">
    <text evidence="6">The sequence shown here is derived from an EMBL/GenBank/DDBJ whole genome shotgun (WGS) entry which is preliminary data.</text>
</comment>
<keyword evidence="7" id="KW-1185">Reference proteome</keyword>
<evidence type="ECO:0000313" key="7">
    <source>
        <dbReference type="Proteomes" id="UP000626244"/>
    </source>
</evidence>
<dbReference type="Proteomes" id="UP000626244">
    <property type="component" value="Unassembled WGS sequence"/>
</dbReference>
<dbReference type="Pfam" id="PF00440">
    <property type="entry name" value="TetR_N"/>
    <property type="match status" value="1"/>
</dbReference>
<dbReference type="AlphaFoldDB" id="A0A8J3F0V7"/>
<dbReference type="PROSITE" id="PS50977">
    <property type="entry name" value="HTH_TETR_2"/>
    <property type="match status" value="1"/>
</dbReference>
<feature type="DNA-binding region" description="H-T-H motif" evidence="4">
    <location>
        <begin position="29"/>
        <end position="48"/>
    </location>
</feature>
<evidence type="ECO:0000256" key="4">
    <source>
        <dbReference type="PROSITE-ProRule" id="PRU00335"/>
    </source>
</evidence>
<reference evidence="7" key="1">
    <citation type="journal article" date="2019" name="Int. J. Syst. Evol. Microbiol.">
        <title>The Global Catalogue of Microorganisms (GCM) 10K type strain sequencing project: providing services to taxonomists for standard genome sequencing and annotation.</title>
        <authorList>
            <consortium name="The Broad Institute Genomics Platform"/>
            <consortium name="The Broad Institute Genome Sequencing Center for Infectious Disease"/>
            <person name="Wu L."/>
            <person name="Ma J."/>
        </authorList>
    </citation>
    <scope>NUCLEOTIDE SEQUENCE [LARGE SCALE GENOMIC DNA]</scope>
    <source>
        <strain evidence="7">CGMCC 1.14993</strain>
    </source>
</reference>
<evidence type="ECO:0000259" key="5">
    <source>
        <dbReference type="PROSITE" id="PS50977"/>
    </source>
</evidence>
<dbReference type="Gene3D" id="1.10.10.60">
    <property type="entry name" value="Homeodomain-like"/>
    <property type="match status" value="1"/>
</dbReference>
<accession>A0A8J3F0V7</accession>
<keyword evidence="2 4" id="KW-0238">DNA-binding</keyword>
<protein>
    <submittedName>
        <fullName evidence="6">TetR family transcriptional regulator</fullName>
    </submittedName>
</protein>
<evidence type="ECO:0000313" key="6">
    <source>
        <dbReference type="EMBL" id="GGI12681.1"/>
    </source>
</evidence>
<evidence type="ECO:0000256" key="3">
    <source>
        <dbReference type="ARBA" id="ARBA00023163"/>
    </source>
</evidence>
<dbReference type="SUPFAM" id="SSF46689">
    <property type="entry name" value="Homeodomain-like"/>
    <property type="match status" value="1"/>
</dbReference>
<dbReference type="SUPFAM" id="SSF48498">
    <property type="entry name" value="Tetracyclin repressor-like, C-terminal domain"/>
    <property type="match status" value="1"/>
</dbReference>